<dbReference type="AlphaFoldDB" id="A0AAE1JR82"/>
<reference evidence="3" key="1">
    <citation type="submission" date="2023-10" db="EMBL/GenBank/DDBJ databases">
        <title>Chromosome-level genome of the transformable northern wattle, Acacia crassicarpa.</title>
        <authorList>
            <person name="Massaro I."/>
            <person name="Sinha N.R."/>
            <person name="Poethig S."/>
            <person name="Leichty A.R."/>
        </authorList>
    </citation>
    <scope>NUCLEOTIDE SEQUENCE</scope>
    <source>
        <strain evidence="3">Acra3RX</strain>
        <tissue evidence="3">Leaf</tissue>
    </source>
</reference>
<evidence type="ECO:0000313" key="3">
    <source>
        <dbReference type="EMBL" id="KAK4272987.1"/>
    </source>
</evidence>
<dbReference type="EMBL" id="JAWXYG010000005">
    <property type="protein sequence ID" value="KAK4272987.1"/>
    <property type="molecule type" value="Genomic_DNA"/>
</dbReference>
<dbReference type="InterPro" id="IPR040256">
    <property type="entry name" value="At4g02000-like"/>
</dbReference>
<dbReference type="PANTHER" id="PTHR31286">
    <property type="entry name" value="GLYCINE-RICH CELL WALL STRUCTURAL PROTEIN 1.8-LIKE"/>
    <property type="match status" value="1"/>
</dbReference>
<evidence type="ECO:0000313" key="4">
    <source>
        <dbReference type="Proteomes" id="UP001293593"/>
    </source>
</evidence>
<accession>A0AAE1JR82</accession>
<proteinExistence type="predicted"/>
<gene>
    <name evidence="3" type="ORF">QN277_021464</name>
</gene>
<protein>
    <recommendedName>
        <fullName evidence="2">DUF4283 domain-containing protein</fullName>
    </recommendedName>
</protein>
<dbReference type="Proteomes" id="UP001293593">
    <property type="component" value="Unassembled WGS sequence"/>
</dbReference>
<feature type="region of interest" description="Disordered" evidence="1">
    <location>
        <begin position="503"/>
        <end position="528"/>
    </location>
</feature>
<evidence type="ECO:0000256" key="1">
    <source>
        <dbReference type="SAM" id="MobiDB-lite"/>
    </source>
</evidence>
<dbReference type="Pfam" id="PF14111">
    <property type="entry name" value="DUF4283"/>
    <property type="match status" value="1"/>
</dbReference>
<dbReference type="InterPro" id="IPR025558">
    <property type="entry name" value="DUF4283"/>
</dbReference>
<comment type="caution">
    <text evidence="3">The sequence shown here is derived from an EMBL/GenBank/DDBJ whole genome shotgun (WGS) entry which is preliminary data.</text>
</comment>
<name>A0AAE1JR82_9FABA</name>
<keyword evidence="4" id="KW-1185">Reference proteome</keyword>
<sequence length="630" mass="69723">MLSASTSLGSRQHVLCLNPGKAEVDLNNSNRIKDGCSNTACAGEGEEWPKLGDSSGAHGAGGPSFVSKLKGTCSEVSEQDGVQEKEGEDFSDDFVSEYSQEFSKQEKADDLCKITEHPSCNFPSFNFSNRLKERLYRAWSMAVIVKLLGRNIGFIALEKRLQAMWAKRGTFTLINIGHGYFVVKFTNQEDFSVALTGGPWMIYDHYLTVQPWEGNFRPDKAVIDKAAVWVRIPKVPLEFYDEFALTLIGNRIGKTLKVDLNTSCQLRGRFARICVLVELNKQLMQGFLLDNEPFYLEYEGLHLLCTTCGTYGHRLNLCPQRKYSAEADQEAHVDTHYQKDEQQVQQSLTDQWTVVRKLQRRSKTPRANGMGHNRQRQGSRFEVLAELAEDGGAVTDPKKVKAFGATAPSRKRSEQNKKCQLIGGKERGKRKDVLEEVESENITVSEVVEGAQTALVELRIGRAEKKELRMSECTDSQVLKITMGEIGEVAVANKEQCGNYNGEGDGAFQMSGRQDSRKKKRVRKNADNEKKSDGILCLAHDRSAEIGNKGGMLVVSSGPFFDPEPDLDPPLAWACGEGSENISGPQGKFWADTSPNDPVLDVDLDGDTGDNAVVLDAVLVVAETQDTQGA</sequence>
<organism evidence="3 4">
    <name type="scientific">Acacia crassicarpa</name>
    <name type="common">northern wattle</name>
    <dbReference type="NCBI Taxonomy" id="499986"/>
    <lineage>
        <taxon>Eukaryota</taxon>
        <taxon>Viridiplantae</taxon>
        <taxon>Streptophyta</taxon>
        <taxon>Embryophyta</taxon>
        <taxon>Tracheophyta</taxon>
        <taxon>Spermatophyta</taxon>
        <taxon>Magnoliopsida</taxon>
        <taxon>eudicotyledons</taxon>
        <taxon>Gunneridae</taxon>
        <taxon>Pentapetalae</taxon>
        <taxon>rosids</taxon>
        <taxon>fabids</taxon>
        <taxon>Fabales</taxon>
        <taxon>Fabaceae</taxon>
        <taxon>Caesalpinioideae</taxon>
        <taxon>mimosoid clade</taxon>
        <taxon>Acacieae</taxon>
        <taxon>Acacia</taxon>
    </lineage>
</organism>
<evidence type="ECO:0000259" key="2">
    <source>
        <dbReference type="Pfam" id="PF14111"/>
    </source>
</evidence>
<dbReference type="PANTHER" id="PTHR31286:SF99">
    <property type="entry name" value="DUF4283 DOMAIN-CONTAINING PROTEIN"/>
    <property type="match status" value="1"/>
</dbReference>
<feature type="domain" description="DUF4283" evidence="2">
    <location>
        <begin position="138"/>
        <end position="219"/>
    </location>
</feature>